<dbReference type="Pfam" id="PF10551">
    <property type="entry name" value="MULE"/>
    <property type="match status" value="1"/>
</dbReference>
<dbReference type="PANTHER" id="PTHR47160">
    <property type="entry name" value="PUTATIVE-RELATED"/>
    <property type="match status" value="1"/>
</dbReference>
<evidence type="ECO:0000313" key="3">
    <source>
        <dbReference type="Proteomes" id="UP000663879"/>
    </source>
</evidence>
<dbReference type="InterPro" id="IPR018289">
    <property type="entry name" value="MULE_transposase_dom"/>
</dbReference>
<gene>
    <name evidence="2" type="ORF">OXX778_LOCUS17818</name>
</gene>
<proteinExistence type="predicted"/>
<evidence type="ECO:0000259" key="1">
    <source>
        <dbReference type="Pfam" id="PF10551"/>
    </source>
</evidence>
<dbReference type="PANTHER" id="PTHR47160:SF8">
    <property type="entry name" value="MULE TRANSPOSASE DOMAIN-CONTAINING PROTEIN"/>
    <property type="match status" value="1"/>
</dbReference>
<dbReference type="OrthoDB" id="6145089at2759"/>
<evidence type="ECO:0000313" key="2">
    <source>
        <dbReference type="EMBL" id="CAF1030017.1"/>
    </source>
</evidence>
<keyword evidence="3" id="KW-1185">Reference proteome</keyword>
<dbReference type="EMBL" id="CAJNOC010004677">
    <property type="protein sequence ID" value="CAF1030017.1"/>
    <property type="molecule type" value="Genomic_DNA"/>
</dbReference>
<name>A0A814J362_9BILA</name>
<sequence>MLPSYEADRQFVNRVKKSNLPEYPIEPKMLEEINFPEFLMTTLPSIDGKSNKFLFYDSGADDKPRSFIFTTSNNLNLLENSHLFADGTFDIAPRLFLQTYTIHAIVNGRCLPLVYILLPGKSQALYSRVLDVISSMLKSPPKSLMLDFERAFINAAHIAFKNISIHGCFFHFKQAIWRKIQEIGLAKIYSENSEIRKILKIAQVLDFIPPNDVKYQFNLLFFNL</sequence>
<comment type="caution">
    <text evidence="2">The sequence shown here is derived from an EMBL/GenBank/DDBJ whole genome shotgun (WGS) entry which is preliminary data.</text>
</comment>
<organism evidence="2 3">
    <name type="scientific">Brachionus calyciflorus</name>
    <dbReference type="NCBI Taxonomy" id="104777"/>
    <lineage>
        <taxon>Eukaryota</taxon>
        <taxon>Metazoa</taxon>
        <taxon>Spiralia</taxon>
        <taxon>Gnathifera</taxon>
        <taxon>Rotifera</taxon>
        <taxon>Eurotatoria</taxon>
        <taxon>Monogononta</taxon>
        <taxon>Pseudotrocha</taxon>
        <taxon>Ploima</taxon>
        <taxon>Brachionidae</taxon>
        <taxon>Brachionus</taxon>
    </lineage>
</organism>
<protein>
    <recommendedName>
        <fullName evidence="1">MULE transposase domain-containing protein</fullName>
    </recommendedName>
</protein>
<dbReference type="AlphaFoldDB" id="A0A814J362"/>
<dbReference type="Proteomes" id="UP000663879">
    <property type="component" value="Unassembled WGS sequence"/>
</dbReference>
<feature type="domain" description="MULE transposase" evidence="1">
    <location>
        <begin position="85"/>
        <end position="174"/>
    </location>
</feature>
<reference evidence="2" key="1">
    <citation type="submission" date="2021-02" db="EMBL/GenBank/DDBJ databases">
        <authorList>
            <person name="Nowell W R."/>
        </authorList>
    </citation>
    <scope>NUCLEOTIDE SEQUENCE</scope>
    <source>
        <strain evidence="2">Ploen Becks lab</strain>
    </source>
</reference>
<accession>A0A814J362</accession>